<feature type="transmembrane region" description="Helical" evidence="5">
    <location>
        <begin position="375"/>
        <end position="397"/>
    </location>
</feature>
<dbReference type="Proteomes" id="UP001150062">
    <property type="component" value="Unassembled WGS sequence"/>
</dbReference>
<sequence length="457" mass="54004">MKPLQTDLKVDVWSPQKIAGAFTLLIIIIEIVITTTGSCNSDFKTVSQVYNLTEVYPAKLQFQIENLNRLNQFLITTIHFQSSLPIGMIVSPTVNVTTYGSDTSNKISQNKKTNLEIRCPANGNCSKIQIDHQRYLKYNRYIFDFEINDDSGYFLFDKLYLEFHMEKPKFSYILIFLKFILQCILISWLFFFIKLYRGIPWSGFIYEQKLILFLLFSLLVINDPLYPLKFISRYNLQSILDQYLSISIFCVVQLFFFCIISSYRMPKESRTFKVFYLPKITFISILWIFLLVDALNQPKIRLHTFALASSKAFFYSYGSIFLISFTWNLGKTRRCLKQKRYIKRFTFFIISITPLLIFTWVKVVMFAFVDKQQTAQQIVITLFIIDLDLILLSYGWFYNNPKELINQYSLNKEGNVNKNKTEQKNLKYNCDLKKKEDELDVEINLNKKFEIDITDRI</sequence>
<evidence type="ECO:0000256" key="4">
    <source>
        <dbReference type="ARBA" id="ARBA00023136"/>
    </source>
</evidence>
<dbReference type="PANTHER" id="PTHR31918">
    <property type="entry name" value="TRANSMEMBRANE PROTEIN 181"/>
    <property type="match status" value="1"/>
</dbReference>
<dbReference type="Pfam" id="PF06664">
    <property type="entry name" value="WLS-like_TM"/>
    <property type="match status" value="1"/>
</dbReference>
<evidence type="ECO:0000256" key="3">
    <source>
        <dbReference type="ARBA" id="ARBA00022989"/>
    </source>
</evidence>
<evidence type="ECO:0000313" key="7">
    <source>
        <dbReference type="EMBL" id="KAJ6227202.1"/>
    </source>
</evidence>
<organism evidence="7 8">
    <name type="scientific">Anaeramoeba flamelloides</name>
    <dbReference type="NCBI Taxonomy" id="1746091"/>
    <lineage>
        <taxon>Eukaryota</taxon>
        <taxon>Metamonada</taxon>
        <taxon>Anaeramoebidae</taxon>
        <taxon>Anaeramoeba</taxon>
    </lineage>
</organism>
<keyword evidence="2 5" id="KW-0812">Transmembrane</keyword>
<dbReference type="PANTHER" id="PTHR31918:SF1">
    <property type="entry name" value="TRANSMEMBRANE PROTEIN 181"/>
    <property type="match status" value="1"/>
</dbReference>
<name>A0ABQ8X3H0_9EUKA</name>
<feature type="transmembrane region" description="Helical" evidence="5">
    <location>
        <begin position="242"/>
        <end position="262"/>
    </location>
</feature>
<feature type="transmembrane region" description="Helical" evidence="5">
    <location>
        <begin position="274"/>
        <end position="292"/>
    </location>
</feature>
<evidence type="ECO:0000256" key="1">
    <source>
        <dbReference type="ARBA" id="ARBA00004141"/>
    </source>
</evidence>
<feature type="transmembrane region" description="Helical" evidence="5">
    <location>
        <begin position="170"/>
        <end position="192"/>
    </location>
</feature>
<comment type="subcellular location">
    <subcellularLocation>
        <location evidence="1">Membrane</location>
        <topology evidence="1">Multi-pass membrane protein</topology>
    </subcellularLocation>
</comment>
<gene>
    <name evidence="7" type="ORF">M0813_10110</name>
</gene>
<feature type="transmembrane region" description="Helical" evidence="5">
    <location>
        <begin position="312"/>
        <end position="330"/>
    </location>
</feature>
<protein>
    <submittedName>
        <fullName evidence="7">Transmembrane protein</fullName>
    </submittedName>
</protein>
<keyword evidence="4 5" id="KW-0472">Membrane</keyword>
<keyword evidence="3 5" id="KW-1133">Transmembrane helix</keyword>
<evidence type="ECO:0000259" key="6">
    <source>
        <dbReference type="Pfam" id="PF06664"/>
    </source>
</evidence>
<evidence type="ECO:0000313" key="8">
    <source>
        <dbReference type="Proteomes" id="UP001150062"/>
    </source>
</evidence>
<comment type="caution">
    <text evidence="7">The sequence shown here is derived from an EMBL/GenBank/DDBJ whole genome shotgun (WGS) entry which is preliminary data.</text>
</comment>
<evidence type="ECO:0000256" key="5">
    <source>
        <dbReference type="SAM" id="Phobius"/>
    </source>
</evidence>
<evidence type="ECO:0000256" key="2">
    <source>
        <dbReference type="ARBA" id="ARBA00022692"/>
    </source>
</evidence>
<feature type="transmembrane region" description="Helical" evidence="5">
    <location>
        <begin position="204"/>
        <end position="222"/>
    </location>
</feature>
<dbReference type="InterPro" id="IPR040416">
    <property type="entry name" value="TMEM181"/>
</dbReference>
<proteinExistence type="predicted"/>
<accession>A0ABQ8X3H0</accession>
<feature type="domain" description="Wntless-like transmembrane" evidence="6">
    <location>
        <begin position="168"/>
        <end position="394"/>
    </location>
</feature>
<reference evidence="7" key="1">
    <citation type="submission" date="2022-08" db="EMBL/GenBank/DDBJ databases">
        <title>Novel sulfate-reducing endosymbionts in the free-living metamonad Anaeramoeba.</title>
        <authorList>
            <person name="Jerlstrom-Hultqvist J."/>
            <person name="Cepicka I."/>
            <person name="Gallot-Lavallee L."/>
            <person name="Salas-Leiva D."/>
            <person name="Curtis B.A."/>
            <person name="Zahonova K."/>
            <person name="Pipaliya S."/>
            <person name="Dacks J."/>
            <person name="Roger A.J."/>
        </authorList>
    </citation>
    <scope>NUCLEOTIDE SEQUENCE</scope>
    <source>
        <strain evidence="7">Schooner1</strain>
    </source>
</reference>
<keyword evidence="8" id="KW-1185">Reference proteome</keyword>
<feature type="transmembrane region" description="Helical" evidence="5">
    <location>
        <begin position="345"/>
        <end position="369"/>
    </location>
</feature>
<dbReference type="EMBL" id="JAOAOG010000337">
    <property type="protein sequence ID" value="KAJ6227202.1"/>
    <property type="molecule type" value="Genomic_DNA"/>
</dbReference>
<dbReference type="InterPro" id="IPR047843">
    <property type="entry name" value="WLS-like_TM"/>
</dbReference>